<dbReference type="Proteomes" id="UP000474042">
    <property type="component" value="Unassembled WGS sequence"/>
</dbReference>
<evidence type="ECO:0000313" key="3">
    <source>
        <dbReference type="Proteomes" id="UP000321089"/>
    </source>
</evidence>
<organism evidence="1 3">
    <name type="scientific">Clostridium butyricum</name>
    <dbReference type="NCBI Taxonomy" id="1492"/>
    <lineage>
        <taxon>Bacteria</taxon>
        <taxon>Bacillati</taxon>
        <taxon>Bacillota</taxon>
        <taxon>Clostridia</taxon>
        <taxon>Eubacteriales</taxon>
        <taxon>Clostridiaceae</taxon>
        <taxon>Clostridium</taxon>
    </lineage>
</organism>
<evidence type="ECO:0000313" key="4">
    <source>
        <dbReference type="Proteomes" id="UP000474042"/>
    </source>
</evidence>
<reference evidence="1 3" key="1">
    <citation type="submission" date="2019-07" db="EMBL/GenBank/DDBJ databases">
        <title>Whole genome shotgun sequence of Clostridium butyricum NBRC 3858.</title>
        <authorList>
            <person name="Hosoyama A."/>
            <person name="Uohara A."/>
            <person name="Ohji S."/>
            <person name="Ichikawa N."/>
        </authorList>
    </citation>
    <scope>NUCLEOTIDE SEQUENCE [LARGE SCALE GENOMIC DNA]</scope>
    <source>
        <strain evidence="1 3">NBRC 3858</strain>
    </source>
</reference>
<proteinExistence type="predicted"/>
<protein>
    <recommendedName>
        <fullName evidence="5">DUF3841 domain-containing protein</fullName>
    </recommendedName>
</protein>
<dbReference type="EMBL" id="BKBC01000103">
    <property type="protein sequence ID" value="GEQ23352.1"/>
    <property type="molecule type" value="Genomic_DNA"/>
</dbReference>
<reference evidence="2 4" key="2">
    <citation type="submission" date="2020-01" db="EMBL/GenBank/DDBJ databases">
        <title>Genome sequence of a 1,3-propanediol producer, Clostridium butyricum S3.</title>
        <authorList>
            <person name="Zhou J."/>
        </authorList>
    </citation>
    <scope>NUCLEOTIDE SEQUENCE [LARGE SCALE GENOMIC DNA]</scope>
    <source>
        <strain evidence="2 4">S3</strain>
    </source>
</reference>
<evidence type="ECO:0000313" key="2">
    <source>
        <dbReference type="EMBL" id="NAS18872.1"/>
    </source>
</evidence>
<dbReference type="EMBL" id="WOFV02000046">
    <property type="protein sequence ID" value="NAS18872.1"/>
    <property type="molecule type" value="Genomic_DNA"/>
</dbReference>
<dbReference type="AlphaFoldDB" id="A0A0Q0TU21"/>
<sequence>MFLYHYYDKMTGPFMNLSELANEEANFILNKIKENKPKAQSAQRDYEYMFRRRMYEDILRKEFLKKGGIIKRDVPHYMVVEHSPWLSTWFENSSFVRISIEEFDTKTISFTYGDSHPTFSPWPRDDDWKEYRRKLYTYEEILEIIKKYGLPQDWNNDGNYGPERYIEAHIWSDDTINKYRIF</sequence>
<name>A0A0Q0TU21_CLOBU</name>
<dbReference type="Proteomes" id="UP000321089">
    <property type="component" value="Unassembled WGS sequence"/>
</dbReference>
<accession>A0A0Q0TU21</accession>
<dbReference type="RefSeq" id="WP_024038785.1">
    <property type="nucleotide sequence ID" value="NZ_BKBB01000011.1"/>
</dbReference>
<evidence type="ECO:0008006" key="5">
    <source>
        <dbReference type="Google" id="ProtNLM"/>
    </source>
</evidence>
<gene>
    <name evidence="1" type="ORF">CBU02nite_38580</name>
    <name evidence="2" type="ORF">GND98_013590</name>
</gene>
<evidence type="ECO:0000313" key="1">
    <source>
        <dbReference type="EMBL" id="GEQ23352.1"/>
    </source>
</evidence>
<comment type="caution">
    <text evidence="1">The sequence shown here is derived from an EMBL/GenBank/DDBJ whole genome shotgun (WGS) entry which is preliminary data.</text>
</comment>